<feature type="chain" id="PRO_5020365938" evidence="2">
    <location>
        <begin position="21"/>
        <end position="573"/>
    </location>
</feature>
<sequence>MKKIYLLLGLGLSTGPGLHAQWQLTGNAISPGNFIGTTNFQNLLLKANNFNAGLIDVSNQNTFLGEECGGSPTTAVQGVAMGRYALSGNSTGQGNVGFGRYALAFNTTGAFNTAVGLEAMYGGQVSNNNVAVGPLALYHVNNGGYTSQGIDNCAMGSNALQTLTDGNWNDAFGGRALYTNSLGYANEALGHGALYLSTSSTNIALGFVAMDSNAGGSDDIVVGCEAGQNSHGGTDNIAYGFVAMRASASNFNIGIGSNALYYAGGPTNTAIGASALQNNSGASTFYNIAIGEIAMYQNTTGGSCTTFGLEALVNNTSGLNDISFGAFSLPANTTGELAVSVGTGATATSSGFTEGVSLGYDASCMASYEVVVGNSSITSIGGYANWSNFSDGRYKKNVKENVPGLAFIRQLRPVTYNLDLTGLGRVLTSTVAQPTVLSPARQFVPEPAPDPAPVALKEKIRYTGFVAQEVDTAAKSLSYSFDGVAHMGTTPSLYGLNYGEFVVPVTASVQELSRIHDSLTQVLSDLQDELYNAHLQLNRLAQMAAMGSKEPRSDAKPADSAMLTGREKKGRIQ</sequence>
<evidence type="ECO:0000313" key="5">
    <source>
        <dbReference type="Proteomes" id="UP000294498"/>
    </source>
</evidence>
<feature type="signal peptide" evidence="2">
    <location>
        <begin position="1"/>
        <end position="20"/>
    </location>
</feature>
<dbReference type="InterPro" id="IPR030392">
    <property type="entry name" value="S74_ICA"/>
</dbReference>
<dbReference type="OrthoDB" id="9807669at2"/>
<feature type="domain" description="Peptidase S74" evidence="3">
    <location>
        <begin position="390"/>
        <end position="523"/>
    </location>
</feature>
<keyword evidence="2" id="KW-0732">Signal</keyword>
<dbReference type="RefSeq" id="WP_133998976.1">
    <property type="nucleotide sequence ID" value="NZ_SODV01000002.1"/>
</dbReference>
<dbReference type="PROSITE" id="PS51688">
    <property type="entry name" value="ICA"/>
    <property type="match status" value="1"/>
</dbReference>
<proteinExistence type="predicted"/>
<evidence type="ECO:0000259" key="3">
    <source>
        <dbReference type="PROSITE" id="PS51688"/>
    </source>
</evidence>
<evidence type="ECO:0000256" key="2">
    <source>
        <dbReference type="SAM" id="SignalP"/>
    </source>
</evidence>
<dbReference type="Pfam" id="PF13884">
    <property type="entry name" value="Peptidase_S74"/>
    <property type="match status" value="1"/>
</dbReference>
<accession>A0A4R8DHJ4</accession>
<name>A0A4R8DHJ4_9BACT</name>
<organism evidence="4 5">
    <name type="scientific">Dinghuibacter silviterrae</name>
    <dbReference type="NCBI Taxonomy" id="1539049"/>
    <lineage>
        <taxon>Bacteria</taxon>
        <taxon>Pseudomonadati</taxon>
        <taxon>Bacteroidota</taxon>
        <taxon>Chitinophagia</taxon>
        <taxon>Chitinophagales</taxon>
        <taxon>Chitinophagaceae</taxon>
        <taxon>Dinghuibacter</taxon>
    </lineage>
</organism>
<comment type="caution">
    <text evidence="4">The sequence shown here is derived from an EMBL/GenBank/DDBJ whole genome shotgun (WGS) entry which is preliminary data.</text>
</comment>
<gene>
    <name evidence="4" type="ORF">EDB95_5036</name>
</gene>
<evidence type="ECO:0000313" key="4">
    <source>
        <dbReference type="EMBL" id="TDW97191.1"/>
    </source>
</evidence>
<feature type="region of interest" description="Disordered" evidence="1">
    <location>
        <begin position="546"/>
        <end position="573"/>
    </location>
</feature>
<dbReference type="Proteomes" id="UP000294498">
    <property type="component" value="Unassembled WGS sequence"/>
</dbReference>
<dbReference type="EMBL" id="SODV01000002">
    <property type="protein sequence ID" value="TDW97191.1"/>
    <property type="molecule type" value="Genomic_DNA"/>
</dbReference>
<evidence type="ECO:0000256" key="1">
    <source>
        <dbReference type="SAM" id="MobiDB-lite"/>
    </source>
</evidence>
<keyword evidence="5" id="KW-1185">Reference proteome</keyword>
<reference evidence="4 5" key="1">
    <citation type="submission" date="2019-03" db="EMBL/GenBank/DDBJ databases">
        <title>Genomic Encyclopedia of Type Strains, Phase IV (KMG-IV): sequencing the most valuable type-strain genomes for metagenomic binning, comparative biology and taxonomic classification.</title>
        <authorList>
            <person name="Goeker M."/>
        </authorList>
    </citation>
    <scope>NUCLEOTIDE SEQUENCE [LARGE SCALE GENOMIC DNA]</scope>
    <source>
        <strain evidence="4 5">DSM 100059</strain>
    </source>
</reference>
<protein>
    <submittedName>
        <fullName evidence="4">Endosialidase-like protein</fullName>
    </submittedName>
</protein>
<dbReference type="AlphaFoldDB" id="A0A4R8DHJ4"/>